<feature type="region of interest" description="Disordered" evidence="1">
    <location>
        <begin position="1"/>
        <end position="128"/>
    </location>
</feature>
<keyword evidence="3" id="KW-1185">Reference proteome</keyword>
<dbReference type="GO" id="GO:0005524">
    <property type="term" value="F:ATP binding"/>
    <property type="evidence" value="ECO:0007669"/>
    <property type="project" value="TreeGrafter"/>
</dbReference>
<reference evidence="2" key="1">
    <citation type="submission" date="2022-01" db="EMBL/GenBank/DDBJ databases">
        <title>Nocardioidaceae gen. sp. A5X3R13.</title>
        <authorList>
            <person name="Lopez Marin M.A."/>
            <person name="Uhlik O."/>
        </authorList>
    </citation>
    <scope>NUCLEOTIDE SEQUENCE</scope>
    <source>
        <strain evidence="2">A5X3R13</strain>
    </source>
</reference>
<dbReference type="SUPFAM" id="SSF52540">
    <property type="entry name" value="P-loop containing nucleoside triphosphate hydrolases"/>
    <property type="match status" value="1"/>
</dbReference>
<dbReference type="GO" id="GO:0009898">
    <property type="term" value="C:cytoplasmic side of plasma membrane"/>
    <property type="evidence" value="ECO:0007669"/>
    <property type="project" value="TreeGrafter"/>
</dbReference>
<accession>A0AA46TGI3</accession>
<dbReference type="PANTHER" id="PTHR43384:SF14">
    <property type="entry name" value="ESX-1 SECRETION-ASSOCIATED PROTEIN ESPI"/>
    <property type="match status" value="1"/>
</dbReference>
<dbReference type="InterPro" id="IPR050625">
    <property type="entry name" value="ParA/MinD_ATPase"/>
</dbReference>
<dbReference type="PANTHER" id="PTHR43384">
    <property type="entry name" value="SEPTUM SITE-DETERMINING PROTEIN MIND HOMOLOG, CHLOROPLASTIC-RELATED"/>
    <property type="match status" value="1"/>
</dbReference>
<evidence type="ECO:0000313" key="2">
    <source>
        <dbReference type="EMBL" id="UYM04942.1"/>
    </source>
</evidence>
<dbReference type="EMBL" id="CP094970">
    <property type="protein sequence ID" value="UYM04942.1"/>
    <property type="molecule type" value="Genomic_DNA"/>
</dbReference>
<dbReference type="AlphaFoldDB" id="A0AA46TGI3"/>
<organism evidence="2 3">
    <name type="scientific">Solicola gregarius</name>
    <dbReference type="NCBI Taxonomy" id="2908642"/>
    <lineage>
        <taxon>Bacteria</taxon>
        <taxon>Bacillati</taxon>
        <taxon>Actinomycetota</taxon>
        <taxon>Actinomycetes</taxon>
        <taxon>Propionibacteriales</taxon>
        <taxon>Nocardioidaceae</taxon>
        <taxon>Solicola</taxon>
    </lineage>
</organism>
<protein>
    <recommendedName>
        <fullName evidence="4">MinD-like ATPase involved in chromosome partitioning or flagellar assembly</fullName>
    </recommendedName>
</protein>
<proteinExistence type="predicted"/>
<dbReference type="GO" id="GO:0016887">
    <property type="term" value="F:ATP hydrolysis activity"/>
    <property type="evidence" value="ECO:0007669"/>
    <property type="project" value="TreeGrafter"/>
</dbReference>
<sequence>MTEQDTPDEAELEEQRKASAQQAAADLDRMGIDPRALGLDTPPPRDAPSRPLMAPAEAPRAEQRPPLPAQPASVTPLRPEYASQPAPPAPQPPPPRPPMPPQSPLAYPPTQQPPVAAPPMMPATASRPRTPVEELLARTAGDIPAPSRTGGFLRTMTAGLVTPDSAEASAHERELVAALRTRQTERRVVAFFAGKGGVGTTTVVAGVGTALAALREEHTVAVDVRAGTASLGQIVGVDAPVTVRRFLNDGDDARVAQAPTGLHVLDGVGWEQRLRRTDVSSAVERLGADHTFTLLDVGNDASEIGHAAVARSDQTVIVASAGRTGAAALEVATARLAHTDPFAVERAVYAIVCQHDQSYRQVHRETVRRLAIDPMRVVVVPPDEVLMAGRGFDPSAVRASTRTAMLRIGAALALSGGRQ</sequence>
<dbReference type="PRINTS" id="PR01217">
    <property type="entry name" value="PRICHEXTENSN"/>
</dbReference>
<dbReference type="KEGG" id="sgrg:L0C25_20845"/>
<name>A0AA46TGI3_9ACTN</name>
<evidence type="ECO:0000256" key="1">
    <source>
        <dbReference type="SAM" id="MobiDB-lite"/>
    </source>
</evidence>
<feature type="compositionally biased region" description="Pro residues" evidence="1">
    <location>
        <begin position="85"/>
        <end position="121"/>
    </location>
</feature>
<gene>
    <name evidence="2" type="ORF">L0C25_20845</name>
</gene>
<evidence type="ECO:0008006" key="4">
    <source>
        <dbReference type="Google" id="ProtNLM"/>
    </source>
</evidence>
<dbReference type="GO" id="GO:0051782">
    <property type="term" value="P:negative regulation of cell division"/>
    <property type="evidence" value="ECO:0007669"/>
    <property type="project" value="TreeGrafter"/>
</dbReference>
<dbReference type="Proteomes" id="UP001164390">
    <property type="component" value="Chromosome"/>
</dbReference>
<dbReference type="InterPro" id="IPR027417">
    <property type="entry name" value="P-loop_NTPase"/>
</dbReference>
<evidence type="ECO:0000313" key="3">
    <source>
        <dbReference type="Proteomes" id="UP001164390"/>
    </source>
</evidence>
<dbReference type="RefSeq" id="WP_271633705.1">
    <property type="nucleotide sequence ID" value="NZ_CP094970.1"/>
</dbReference>
<dbReference type="Gene3D" id="3.40.50.300">
    <property type="entry name" value="P-loop containing nucleotide triphosphate hydrolases"/>
    <property type="match status" value="1"/>
</dbReference>
<dbReference type="GO" id="GO:0005829">
    <property type="term" value="C:cytosol"/>
    <property type="evidence" value="ECO:0007669"/>
    <property type="project" value="TreeGrafter"/>
</dbReference>
<feature type="compositionally biased region" description="Acidic residues" evidence="1">
    <location>
        <begin position="1"/>
        <end position="12"/>
    </location>
</feature>